<evidence type="ECO:0000313" key="1">
    <source>
        <dbReference type="EMBL" id="TFE40468.1"/>
    </source>
</evidence>
<dbReference type="EMBL" id="SNVI01000002">
    <property type="protein sequence ID" value="TFE40468.1"/>
    <property type="molecule type" value="Genomic_DNA"/>
</dbReference>
<protein>
    <submittedName>
        <fullName evidence="1">Arylmalonate decarboxylase</fullName>
    </submittedName>
</protein>
<dbReference type="PANTHER" id="PTHR40267:SF1">
    <property type="entry name" value="BLR3294 PROTEIN"/>
    <property type="match status" value="1"/>
</dbReference>
<dbReference type="GeneID" id="97306668"/>
<dbReference type="PANTHER" id="PTHR40267">
    <property type="entry name" value="BLR3294 PROTEIN"/>
    <property type="match status" value="1"/>
</dbReference>
<evidence type="ECO:0000313" key="2">
    <source>
        <dbReference type="Proteomes" id="UP000297385"/>
    </source>
</evidence>
<name>A0A4Y8MSU8_9BURK</name>
<organism evidence="1 2">
    <name type="scientific">Paraburkholderia dipogonis</name>
    <dbReference type="NCBI Taxonomy" id="1211383"/>
    <lineage>
        <taxon>Bacteria</taxon>
        <taxon>Pseudomonadati</taxon>
        <taxon>Pseudomonadota</taxon>
        <taxon>Betaproteobacteria</taxon>
        <taxon>Burkholderiales</taxon>
        <taxon>Burkholderiaceae</taxon>
        <taxon>Paraburkholderia</taxon>
    </lineage>
</organism>
<dbReference type="Proteomes" id="UP000297385">
    <property type="component" value="Unassembled WGS sequence"/>
</dbReference>
<dbReference type="Pfam" id="PF17645">
    <property type="entry name" value="Amdase"/>
    <property type="match status" value="1"/>
</dbReference>
<proteinExistence type="predicted"/>
<comment type="caution">
    <text evidence="1">The sequence shown here is derived from an EMBL/GenBank/DDBJ whole genome shotgun (WGS) entry which is preliminary data.</text>
</comment>
<dbReference type="Gene3D" id="3.40.50.12500">
    <property type="match status" value="1"/>
</dbReference>
<dbReference type="AlphaFoldDB" id="A0A4Y8MSU8"/>
<dbReference type="InterPro" id="IPR026286">
    <property type="entry name" value="MaiA/AMDase"/>
</dbReference>
<sequence length="234" mass="25243">MSIGFGFLARIGHLYPSGGLCDFEIQAMAPEGVQFVTTRLPFSDTSIDSDRSLIADLELHASLVADARVDLIALNCTAAGVVSGPEQINERIRAATGIRAVTTIEAVLAACKVLQARRIALLTPYSDDVVAAEIAFFAERGIEVVSHASRPCRTPFEQAMLDPQTWVELASELPVAYDALLISCAGVRVSTVIEPIEQMVGRPVITSNAALLWHCLRTLGIEQRCAGYGCLMRR</sequence>
<reference evidence="1 2" key="1">
    <citation type="submission" date="2019-03" db="EMBL/GenBank/DDBJ databases">
        <title>Complete Genome Sequence of Paraburkholderia dipogonis ICMP 19430T, a Nitrogen-fixing Symbiont of the South African Invasive Legume Dipogon lignosus in New Zealand.</title>
        <authorList>
            <person name="De Meyer S.E."/>
        </authorList>
    </citation>
    <scope>NUCLEOTIDE SEQUENCE [LARGE SCALE GENOMIC DNA]</scope>
    <source>
        <strain evidence="1 2">ICMP 19430</strain>
    </source>
</reference>
<gene>
    <name evidence="1" type="ORF">E2553_27345</name>
</gene>
<accession>A0A4Y8MSU8</accession>
<dbReference type="InterPro" id="IPR053714">
    <property type="entry name" value="Iso_Racemase_Enz_sf"/>
</dbReference>
<dbReference type="RefSeq" id="WP_134462615.1">
    <property type="nucleotide sequence ID" value="NZ_JBHMFL010000006.1"/>
</dbReference>
<dbReference type="PIRSF" id="PIRSF015736">
    <property type="entry name" value="MI"/>
    <property type="match status" value="1"/>
</dbReference>